<evidence type="ECO:0000256" key="3">
    <source>
        <dbReference type="ARBA" id="ARBA00004763"/>
    </source>
</evidence>
<evidence type="ECO:0000256" key="8">
    <source>
        <dbReference type="ARBA" id="ARBA00022723"/>
    </source>
</evidence>
<dbReference type="InterPro" id="IPR000489">
    <property type="entry name" value="Pterin-binding_dom"/>
</dbReference>
<dbReference type="PANTHER" id="PTHR20941">
    <property type="entry name" value="FOLATE SYNTHESIS PROTEINS"/>
    <property type="match status" value="1"/>
</dbReference>
<evidence type="ECO:0000256" key="6">
    <source>
        <dbReference type="ARBA" id="ARBA00016919"/>
    </source>
</evidence>
<dbReference type="GO" id="GO:0005829">
    <property type="term" value="C:cytosol"/>
    <property type="evidence" value="ECO:0007669"/>
    <property type="project" value="TreeGrafter"/>
</dbReference>
<dbReference type="NCBIfam" id="TIGR01496">
    <property type="entry name" value="DHPS"/>
    <property type="match status" value="1"/>
</dbReference>
<comment type="function">
    <text evidence="12">Catalyzes the condensation of para-aminobenzoate (pABA) with 6-hydroxymethyl-7,8-dihydropterin diphosphate (DHPt-PP) to form 7,8-dihydropteroate (H2Pte), the immediate precursor of folate derivatives.</text>
</comment>
<dbReference type="EMBL" id="FOHA01000002">
    <property type="protein sequence ID" value="SER64614.1"/>
    <property type="molecule type" value="Genomic_DNA"/>
</dbReference>
<dbReference type="InterPro" id="IPR045031">
    <property type="entry name" value="DHP_synth-like"/>
</dbReference>
<evidence type="ECO:0000256" key="1">
    <source>
        <dbReference type="ARBA" id="ARBA00000012"/>
    </source>
</evidence>
<sequence>MNQHPIFAKPATQIMGIVNVTPDSFSDGGLFYDTQHAIEHAKQLIKEGVDILDIGGQSTRPGYQEVSEEEELARVAPVIKAIRQLTDLPISIDTYFPSVAKAALALGATILNDVRGLDHPEMLAVAKAFPKAGLIIMHSRPRISTLTIQEDLQAFYQEKIKQCQQANIALERICFDPGIGFGKSLAENIQILQNPDAFRYQDYPLLYGVSRKRTIEHLTGETNPMERDIASITASLYAANQGVEILRIHHVKGMKEALTVWQTLDC</sequence>
<dbReference type="UniPathway" id="UPA00077">
    <property type="reaction ID" value="UER00156"/>
</dbReference>
<keyword evidence="10 12" id="KW-0289">Folate biosynthesis</keyword>
<name>A0A1H9QVU9_9LACT</name>
<evidence type="ECO:0000313" key="15">
    <source>
        <dbReference type="Proteomes" id="UP000198948"/>
    </source>
</evidence>
<evidence type="ECO:0000259" key="13">
    <source>
        <dbReference type="PROSITE" id="PS50972"/>
    </source>
</evidence>
<comment type="cofactor">
    <cofactor evidence="2 12">
        <name>Mg(2+)</name>
        <dbReference type="ChEBI" id="CHEBI:18420"/>
    </cofactor>
</comment>
<evidence type="ECO:0000256" key="10">
    <source>
        <dbReference type="ARBA" id="ARBA00022909"/>
    </source>
</evidence>
<dbReference type="InterPro" id="IPR011005">
    <property type="entry name" value="Dihydropteroate_synth-like_sf"/>
</dbReference>
<dbReference type="PANTHER" id="PTHR20941:SF1">
    <property type="entry name" value="FOLIC ACID SYNTHESIS PROTEIN FOL1"/>
    <property type="match status" value="1"/>
</dbReference>
<gene>
    <name evidence="14" type="ORF">SAMN04488559_102318</name>
</gene>
<evidence type="ECO:0000256" key="12">
    <source>
        <dbReference type="RuleBase" id="RU361205"/>
    </source>
</evidence>
<dbReference type="PROSITE" id="PS50972">
    <property type="entry name" value="PTERIN_BINDING"/>
    <property type="match status" value="1"/>
</dbReference>
<organism evidence="14 15">
    <name type="scientific">Isobaculum melis</name>
    <dbReference type="NCBI Taxonomy" id="142588"/>
    <lineage>
        <taxon>Bacteria</taxon>
        <taxon>Bacillati</taxon>
        <taxon>Bacillota</taxon>
        <taxon>Bacilli</taxon>
        <taxon>Lactobacillales</taxon>
        <taxon>Carnobacteriaceae</taxon>
        <taxon>Isobaculum</taxon>
    </lineage>
</organism>
<comment type="catalytic activity">
    <reaction evidence="1">
        <text>(7,8-dihydropterin-6-yl)methyl diphosphate + 4-aminobenzoate = 7,8-dihydropteroate + diphosphate</text>
        <dbReference type="Rhea" id="RHEA:19949"/>
        <dbReference type="ChEBI" id="CHEBI:17836"/>
        <dbReference type="ChEBI" id="CHEBI:17839"/>
        <dbReference type="ChEBI" id="CHEBI:33019"/>
        <dbReference type="ChEBI" id="CHEBI:72950"/>
        <dbReference type="EC" id="2.5.1.15"/>
    </reaction>
</comment>
<dbReference type="PROSITE" id="PS00793">
    <property type="entry name" value="DHPS_2"/>
    <property type="match status" value="1"/>
</dbReference>
<comment type="similarity">
    <text evidence="4 12">Belongs to the DHPS family.</text>
</comment>
<evidence type="ECO:0000256" key="7">
    <source>
        <dbReference type="ARBA" id="ARBA00022679"/>
    </source>
</evidence>
<dbReference type="GO" id="GO:0046654">
    <property type="term" value="P:tetrahydrofolate biosynthetic process"/>
    <property type="evidence" value="ECO:0007669"/>
    <property type="project" value="UniProtKB-UniPathway"/>
</dbReference>
<protein>
    <recommendedName>
        <fullName evidence="6 12">Dihydropteroate synthase</fullName>
        <shortName evidence="12">DHPS</shortName>
        <ecNumber evidence="5 12">2.5.1.15</ecNumber>
    </recommendedName>
    <alternativeName>
        <fullName evidence="11 12">Dihydropteroate pyrophosphorylase</fullName>
    </alternativeName>
</protein>
<evidence type="ECO:0000256" key="11">
    <source>
        <dbReference type="ARBA" id="ARBA00030193"/>
    </source>
</evidence>
<dbReference type="Proteomes" id="UP000198948">
    <property type="component" value="Unassembled WGS sequence"/>
</dbReference>
<reference evidence="14 15" key="1">
    <citation type="submission" date="2016-10" db="EMBL/GenBank/DDBJ databases">
        <authorList>
            <person name="de Groot N.N."/>
        </authorList>
    </citation>
    <scope>NUCLEOTIDE SEQUENCE [LARGE SCALE GENOMIC DNA]</scope>
    <source>
        <strain evidence="14 15">DSM 13760</strain>
    </source>
</reference>
<dbReference type="STRING" id="142588.SAMN04488559_102318"/>
<evidence type="ECO:0000256" key="2">
    <source>
        <dbReference type="ARBA" id="ARBA00001946"/>
    </source>
</evidence>
<dbReference type="PROSITE" id="PS00792">
    <property type="entry name" value="DHPS_1"/>
    <property type="match status" value="1"/>
</dbReference>
<keyword evidence="15" id="KW-1185">Reference proteome</keyword>
<dbReference type="SUPFAM" id="SSF51717">
    <property type="entry name" value="Dihydropteroate synthetase-like"/>
    <property type="match status" value="1"/>
</dbReference>
<dbReference type="InterPro" id="IPR006390">
    <property type="entry name" value="DHP_synth_dom"/>
</dbReference>
<dbReference type="CDD" id="cd00739">
    <property type="entry name" value="DHPS"/>
    <property type="match status" value="1"/>
</dbReference>
<dbReference type="Gene3D" id="3.20.20.20">
    <property type="entry name" value="Dihydropteroate synthase-like"/>
    <property type="match status" value="1"/>
</dbReference>
<dbReference type="AlphaFoldDB" id="A0A1H9QVU9"/>
<evidence type="ECO:0000256" key="9">
    <source>
        <dbReference type="ARBA" id="ARBA00022842"/>
    </source>
</evidence>
<dbReference type="EC" id="2.5.1.15" evidence="5 12"/>
<dbReference type="RefSeq" id="WP_245706218.1">
    <property type="nucleotide sequence ID" value="NZ_FOHA01000002.1"/>
</dbReference>
<keyword evidence="8 12" id="KW-0479">Metal-binding</keyword>
<accession>A0A1H9QVU9</accession>
<evidence type="ECO:0000256" key="5">
    <source>
        <dbReference type="ARBA" id="ARBA00012458"/>
    </source>
</evidence>
<keyword evidence="7 12" id="KW-0808">Transferase</keyword>
<evidence type="ECO:0000256" key="4">
    <source>
        <dbReference type="ARBA" id="ARBA00009503"/>
    </source>
</evidence>
<proteinExistence type="inferred from homology"/>
<dbReference type="GO" id="GO:0004156">
    <property type="term" value="F:dihydropteroate synthase activity"/>
    <property type="evidence" value="ECO:0007669"/>
    <property type="project" value="UniProtKB-EC"/>
</dbReference>
<comment type="pathway">
    <text evidence="3 12">Cofactor biosynthesis; tetrahydrofolate biosynthesis; 7,8-dihydrofolate from 2-amino-4-hydroxy-6-hydroxymethyl-7,8-dihydropteridine diphosphate and 4-aminobenzoate: step 1/2.</text>
</comment>
<evidence type="ECO:0000313" key="14">
    <source>
        <dbReference type="EMBL" id="SER64614.1"/>
    </source>
</evidence>
<feature type="domain" description="Pterin-binding" evidence="13">
    <location>
        <begin position="12"/>
        <end position="259"/>
    </location>
</feature>
<dbReference type="Pfam" id="PF00809">
    <property type="entry name" value="Pterin_bind"/>
    <property type="match status" value="1"/>
</dbReference>
<keyword evidence="9 12" id="KW-0460">Magnesium</keyword>
<dbReference type="GO" id="GO:0046872">
    <property type="term" value="F:metal ion binding"/>
    <property type="evidence" value="ECO:0007669"/>
    <property type="project" value="UniProtKB-KW"/>
</dbReference>
<dbReference type="GO" id="GO:0046656">
    <property type="term" value="P:folic acid biosynthetic process"/>
    <property type="evidence" value="ECO:0007669"/>
    <property type="project" value="UniProtKB-KW"/>
</dbReference>